<keyword evidence="4" id="KW-0378">Hydrolase</keyword>
<evidence type="ECO:0000313" key="10">
    <source>
        <dbReference type="EMBL" id="SDO19857.1"/>
    </source>
</evidence>
<protein>
    <submittedName>
        <fullName evidence="10">Kumamolisin</fullName>
    </submittedName>
</protein>
<dbReference type="PANTHER" id="PTHR14218:SF15">
    <property type="entry name" value="TRIPEPTIDYL-PEPTIDASE 1"/>
    <property type="match status" value="1"/>
</dbReference>
<evidence type="ECO:0000256" key="6">
    <source>
        <dbReference type="ARBA" id="ARBA00022837"/>
    </source>
</evidence>
<keyword evidence="6" id="KW-0106">Calcium</keyword>
<evidence type="ECO:0000313" key="11">
    <source>
        <dbReference type="Proteomes" id="UP000199341"/>
    </source>
</evidence>
<comment type="cofactor">
    <cofactor evidence="1">
        <name>Ca(2+)</name>
        <dbReference type="ChEBI" id="CHEBI:29108"/>
    </cofactor>
</comment>
<dbReference type="SUPFAM" id="SSF54897">
    <property type="entry name" value="Protease propeptides/inhibitors"/>
    <property type="match status" value="1"/>
</dbReference>
<evidence type="ECO:0000256" key="3">
    <source>
        <dbReference type="ARBA" id="ARBA00022723"/>
    </source>
</evidence>
<dbReference type="RefSeq" id="WP_093785662.1">
    <property type="nucleotide sequence ID" value="NZ_FNIE01000008.1"/>
</dbReference>
<keyword evidence="7" id="KW-0865">Zymogen</keyword>
<dbReference type="InterPro" id="IPR023828">
    <property type="entry name" value="Peptidase_S8_Ser-AS"/>
</dbReference>
<dbReference type="InterPro" id="IPR050819">
    <property type="entry name" value="Tripeptidyl-peptidase_I"/>
</dbReference>
<dbReference type="GO" id="GO:0046872">
    <property type="term" value="F:metal ion binding"/>
    <property type="evidence" value="ECO:0007669"/>
    <property type="project" value="UniProtKB-KW"/>
</dbReference>
<evidence type="ECO:0000256" key="5">
    <source>
        <dbReference type="ARBA" id="ARBA00022825"/>
    </source>
</evidence>
<name>A0A1H0HL74_9ACTN</name>
<keyword evidence="11" id="KW-1185">Reference proteome</keyword>
<dbReference type="EMBL" id="FNIE01000008">
    <property type="protein sequence ID" value="SDO19857.1"/>
    <property type="molecule type" value="Genomic_DNA"/>
</dbReference>
<dbReference type="Pfam" id="PF09286">
    <property type="entry name" value="Pro-kuma_activ"/>
    <property type="match status" value="1"/>
</dbReference>
<organism evidence="10 11">
    <name type="scientific">Actinacidiphila guanduensis</name>
    <dbReference type="NCBI Taxonomy" id="310781"/>
    <lineage>
        <taxon>Bacteria</taxon>
        <taxon>Bacillati</taxon>
        <taxon>Actinomycetota</taxon>
        <taxon>Actinomycetes</taxon>
        <taxon>Kitasatosporales</taxon>
        <taxon>Streptomycetaceae</taxon>
        <taxon>Actinacidiphila</taxon>
    </lineage>
</organism>
<dbReference type="Gene3D" id="3.40.50.200">
    <property type="entry name" value="Peptidase S8/S53 domain"/>
    <property type="match status" value="1"/>
</dbReference>
<gene>
    <name evidence="10" type="ORF">SAMN05216259_108100</name>
</gene>
<sequence>MTLRLKLLAVAAAPALLAAAVPAAYAASAHPDAVRAQIAGDVLPNLSSHAVRTGAVAQGDRITVAVSLKSRDTAGLDTFVAKVSDPRSSSYGHYLTKAQFAARFGRSDADVKKVTDYLAAQGLKVGAVHSGNLLVDATGTAAQVQKAFGTSLSTYKDAATGRSFYANDAAPSLPASIASVVSDVSGLNNQAKLRHQPTALKPAAAPHNGPGGGYTPAQIKGGYNVSGTYTGSGQQVALLEFDGFQQSNITTYDSHYGLGSSAPTVHKVDGGSGSLGDGQVEVELDIEVLNAVAPAAKVTVFEGPNSDAGEVDTYQAIVDSGIPVTSISWGAAETQRTSSNITAVDAVFKQGAAEGLGFFAASGDSGSDDAGTGGTSVDYPASDPYVTGVGGTTLTVTSSNAWSRETAWSGGGGGKSSKFAIPSWQTPVQKSQGGGKRQVPDVAALANPSPGVSIYSQGSWGQVGGTSAAAPEWAAFAALYNQQAAAAGKPGLGFANPALYAANGTGFHDITSGSNGAYSAGTGWDFTTGWGSYNAATLATKLLSQ</sequence>
<dbReference type="GO" id="GO:0006508">
    <property type="term" value="P:proteolysis"/>
    <property type="evidence" value="ECO:0007669"/>
    <property type="project" value="UniProtKB-KW"/>
</dbReference>
<dbReference type="OrthoDB" id="3480681at2"/>
<dbReference type="CDD" id="cd11377">
    <property type="entry name" value="Pro-peptidase_S53"/>
    <property type="match status" value="1"/>
</dbReference>
<reference evidence="10 11" key="1">
    <citation type="submission" date="2016-10" db="EMBL/GenBank/DDBJ databases">
        <authorList>
            <person name="de Groot N.N."/>
        </authorList>
    </citation>
    <scope>NUCLEOTIDE SEQUENCE [LARGE SCALE GENOMIC DNA]</scope>
    <source>
        <strain evidence="10 11">CGMCC 4.2022</strain>
    </source>
</reference>
<evidence type="ECO:0000256" key="2">
    <source>
        <dbReference type="ARBA" id="ARBA00022670"/>
    </source>
</evidence>
<dbReference type="AlphaFoldDB" id="A0A1H0HL74"/>
<keyword evidence="2" id="KW-0645">Protease</keyword>
<proteinExistence type="predicted"/>
<dbReference type="CDD" id="cd04056">
    <property type="entry name" value="Peptidases_S53"/>
    <property type="match status" value="1"/>
</dbReference>
<evidence type="ECO:0000256" key="7">
    <source>
        <dbReference type="ARBA" id="ARBA00023145"/>
    </source>
</evidence>
<evidence type="ECO:0000256" key="4">
    <source>
        <dbReference type="ARBA" id="ARBA00022801"/>
    </source>
</evidence>
<dbReference type="PANTHER" id="PTHR14218">
    <property type="entry name" value="PROTEASE S8 TRIPEPTIDYL PEPTIDASE I CLN2"/>
    <property type="match status" value="1"/>
</dbReference>
<dbReference type="PROSITE" id="PS51695">
    <property type="entry name" value="SEDOLISIN"/>
    <property type="match status" value="1"/>
</dbReference>
<evidence type="ECO:0000256" key="8">
    <source>
        <dbReference type="SAM" id="SignalP"/>
    </source>
</evidence>
<evidence type="ECO:0000256" key="1">
    <source>
        <dbReference type="ARBA" id="ARBA00001913"/>
    </source>
</evidence>
<feature type="chain" id="PRO_5011736258" evidence="8">
    <location>
        <begin position="27"/>
        <end position="545"/>
    </location>
</feature>
<evidence type="ECO:0000259" key="9">
    <source>
        <dbReference type="PROSITE" id="PS51695"/>
    </source>
</evidence>
<accession>A0A1H0HL74</accession>
<keyword evidence="3" id="KW-0479">Metal-binding</keyword>
<dbReference type="PROSITE" id="PS00138">
    <property type="entry name" value="SUBTILASE_SER"/>
    <property type="match status" value="1"/>
</dbReference>
<feature type="domain" description="Peptidase S53" evidence="9">
    <location>
        <begin position="213"/>
        <end position="545"/>
    </location>
</feature>
<dbReference type="InterPro" id="IPR030400">
    <property type="entry name" value="Sedolisin_dom"/>
</dbReference>
<dbReference type="InterPro" id="IPR015366">
    <property type="entry name" value="S53_propep"/>
</dbReference>
<keyword evidence="5" id="KW-0720">Serine protease</keyword>
<dbReference type="InterPro" id="IPR036852">
    <property type="entry name" value="Peptidase_S8/S53_dom_sf"/>
</dbReference>
<feature type="signal peptide" evidence="8">
    <location>
        <begin position="1"/>
        <end position="26"/>
    </location>
</feature>
<dbReference type="GO" id="GO:0008240">
    <property type="term" value="F:tripeptidyl-peptidase activity"/>
    <property type="evidence" value="ECO:0007669"/>
    <property type="project" value="TreeGrafter"/>
</dbReference>
<dbReference type="Proteomes" id="UP000199341">
    <property type="component" value="Unassembled WGS sequence"/>
</dbReference>
<dbReference type="SMART" id="SM00944">
    <property type="entry name" value="Pro-kuma_activ"/>
    <property type="match status" value="1"/>
</dbReference>
<dbReference type="STRING" id="310781.SAMN05216259_108100"/>
<dbReference type="SUPFAM" id="SSF52743">
    <property type="entry name" value="Subtilisin-like"/>
    <property type="match status" value="1"/>
</dbReference>
<keyword evidence="8" id="KW-0732">Signal</keyword>
<dbReference type="GO" id="GO:0004252">
    <property type="term" value="F:serine-type endopeptidase activity"/>
    <property type="evidence" value="ECO:0007669"/>
    <property type="project" value="InterPro"/>
</dbReference>